<dbReference type="EMBL" id="FRBK01000006">
    <property type="protein sequence ID" value="SHL76353.1"/>
    <property type="molecule type" value="Genomic_DNA"/>
</dbReference>
<reference evidence="2" key="1">
    <citation type="submission" date="2016-11" db="EMBL/GenBank/DDBJ databases">
        <authorList>
            <person name="Jaros S."/>
            <person name="Januszkiewicz K."/>
            <person name="Wedrychowicz H."/>
        </authorList>
    </citation>
    <scope>NUCLEOTIDE SEQUENCE [LARGE SCALE GENOMIC DNA]</scope>
    <source>
        <strain evidence="2">CGMCC 4.3555</strain>
    </source>
</reference>
<dbReference type="Proteomes" id="UP000184388">
    <property type="component" value="Unassembled WGS sequence"/>
</dbReference>
<evidence type="ECO:0000313" key="2">
    <source>
        <dbReference type="Proteomes" id="UP000184388"/>
    </source>
</evidence>
<comment type="caution">
    <text evidence="1">The sequence shown here is derived from an EMBL/GenBank/DDBJ whole genome shotgun (WGS) entry which is preliminary data.</text>
</comment>
<protein>
    <submittedName>
        <fullName evidence="1">Uncharacterized protein</fullName>
    </submittedName>
</protein>
<organism evidence="1 2">
    <name type="scientific">Streptomyces yunnanensis</name>
    <dbReference type="NCBI Taxonomy" id="156453"/>
    <lineage>
        <taxon>Bacteria</taxon>
        <taxon>Bacillati</taxon>
        <taxon>Actinomycetota</taxon>
        <taxon>Actinomycetes</taxon>
        <taxon>Kitasatosporales</taxon>
        <taxon>Streptomycetaceae</taxon>
        <taxon>Streptomyces</taxon>
    </lineage>
</organism>
<sequence>MTHPGTTWLLSRAPYPTDVQRAWSEEEFASIPSTAWTVVEASCLRSIDAMRPLARVGQLGPVLVDPAADVAWWLVADGAEHHLADLPLLTVRPRGWALCCPPAHLYFNGRGWLEKPDGTGKLTDPIKLGAAFGPGGRLPAEAAR</sequence>
<dbReference type="AlphaFoldDB" id="A0A9X8QSE1"/>
<accession>A0A9X8QSE1</accession>
<gene>
    <name evidence="1" type="ORF">SAMN05216268_106112</name>
</gene>
<evidence type="ECO:0000313" key="1">
    <source>
        <dbReference type="EMBL" id="SHL76353.1"/>
    </source>
</evidence>
<proteinExistence type="predicted"/>
<name>A0A9X8QSE1_9ACTN</name>